<dbReference type="EMBL" id="SMAJ01000023">
    <property type="protein sequence ID" value="TCT01639.1"/>
    <property type="molecule type" value="Genomic_DNA"/>
</dbReference>
<comment type="caution">
    <text evidence="2">The sequence shown here is derived from an EMBL/GenBank/DDBJ whole genome shotgun (WGS) entry which is preliminary data.</text>
</comment>
<gene>
    <name evidence="2" type="ORF">EDC26_12337</name>
</gene>
<protein>
    <submittedName>
        <fullName evidence="2">Spermidine synthase</fullName>
    </submittedName>
</protein>
<keyword evidence="1" id="KW-0620">Polyamine biosynthesis</keyword>
<dbReference type="InterPro" id="IPR029063">
    <property type="entry name" value="SAM-dependent_MTases_sf"/>
</dbReference>
<dbReference type="PANTHER" id="PTHR43317">
    <property type="entry name" value="THERMOSPERMINE SYNTHASE ACAULIS5"/>
    <property type="match status" value="1"/>
</dbReference>
<evidence type="ECO:0000313" key="2">
    <source>
        <dbReference type="EMBL" id="TCT01639.1"/>
    </source>
</evidence>
<proteinExistence type="predicted"/>
<dbReference type="SUPFAM" id="SSF53335">
    <property type="entry name" value="S-adenosyl-L-methionine-dependent methyltransferases"/>
    <property type="match status" value="1"/>
</dbReference>
<organism evidence="2 3">
    <name type="scientific">Paralcaligenes ureilyticus</name>
    <dbReference type="NCBI Taxonomy" id="627131"/>
    <lineage>
        <taxon>Bacteria</taxon>
        <taxon>Pseudomonadati</taxon>
        <taxon>Pseudomonadota</taxon>
        <taxon>Betaproteobacteria</taxon>
        <taxon>Burkholderiales</taxon>
        <taxon>Alcaligenaceae</taxon>
        <taxon>Paralcaligenes</taxon>
    </lineage>
</organism>
<sequence>MGEYASGAVLPWPAYVPPGCDEPTMSESDGVRYLHFGTEWIQGAMRVARPSELVLAYTQQMMAWLLFLEPPRDSFIGILGLGAGSLLRYTLKHMPGSVVVAEWNPRVTHICRAYFRLPESARLHIDHDDAAVWVKRREHLGRYLCLMVDLYDAQAQGPVRESLGFYRDCYRALDEVGILAVNLFGNHESFPRNLANISKAFKGRVLELPEIDEGNRVVLAFKGPGLNVTVQQFLDRAQAVESGYGLPARRWAKSLLAQGMPAL</sequence>
<evidence type="ECO:0000313" key="3">
    <source>
        <dbReference type="Proteomes" id="UP000295525"/>
    </source>
</evidence>
<dbReference type="GO" id="GO:0006596">
    <property type="term" value="P:polyamine biosynthetic process"/>
    <property type="evidence" value="ECO:0007669"/>
    <property type="project" value="UniProtKB-KW"/>
</dbReference>
<dbReference type="Proteomes" id="UP000295525">
    <property type="component" value="Unassembled WGS sequence"/>
</dbReference>
<dbReference type="Gene3D" id="3.40.50.150">
    <property type="entry name" value="Vaccinia Virus protein VP39"/>
    <property type="match status" value="1"/>
</dbReference>
<name>A0A4R3LQ09_9BURK</name>
<keyword evidence="3" id="KW-1185">Reference proteome</keyword>
<accession>A0A4R3LQ09</accession>
<dbReference type="AlphaFoldDB" id="A0A4R3LQ09"/>
<reference evidence="2 3" key="1">
    <citation type="submission" date="2019-03" db="EMBL/GenBank/DDBJ databases">
        <title>Genomic Encyclopedia of Type Strains, Phase IV (KMG-IV): sequencing the most valuable type-strain genomes for metagenomic binning, comparative biology and taxonomic classification.</title>
        <authorList>
            <person name="Goeker M."/>
        </authorList>
    </citation>
    <scope>NUCLEOTIDE SEQUENCE [LARGE SCALE GENOMIC DNA]</scope>
    <source>
        <strain evidence="2 3">DSM 24591</strain>
    </source>
</reference>
<evidence type="ECO:0000256" key="1">
    <source>
        <dbReference type="ARBA" id="ARBA00023115"/>
    </source>
</evidence>
<dbReference type="PANTHER" id="PTHR43317:SF1">
    <property type="entry name" value="THERMOSPERMINE SYNTHASE ACAULIS5"/>
    <property type="match status" value="1"/>
</dbReference>